<name>A0A3N1NQQ9_9GAMM</name>
<evidence type="ECO:0000313" key="6">
    <source>
        <dbReference type="Proteomes" id="UP000273643"/>
    </source>
</evidence>
<sequence length="449" mass="46980">MPVSDHQPAKPEVLYPDYPRLSRVYEQLNDDEDARVCKDIPEDACRHQPRNFFAYLVANTFSKVADELSSARLILPWLLGAAGASSGFAGFLVPIREAGVLIPQLMVAAFIRRLARRKVVWLLGAFLSMLALAAMALAAGTLQGSEVGWAVVGALVVYSLARGLCSVAAKDVLGKTVSKTRRGALMGYSASVAGVATLLVGLYAEFGTGAEPVNLTLFLGGAAALWLLSLLAFSQIQEAPGATEGGGNAASVALRSLGIVLTDRDFRRFVLARGLLLSIALVPPFFVLLAQEHAGSSAAGLGLMIIASGLAASLSSPVWGRLSDRSSRWTMALAAFGGATLCAVTAMLAWLELTLLASPWVHALLFFGISICHGGARLARKVYLVDMATAQTRAQYVAVSNTLIGLALLALGSVGLLTTWIGVAGVIAMLGGISLIAALYGLNLKEISG</sequence>
<keyword evidence="1 4" id="KW-0812">Transmembrane</keyword>
<evidence type="ECO:0000256" key="4">
    <source>
        <dbReference type="SAM" id="Phobius"/>
    </source>
</evidence>
<dbReference type="GO" id="GO:0022857">
    <property type="term" value="F:transmembrane transporter activity"/>
    <property type="evidence" value="ECO:0007669"/>
    <property type="project" value="InterPro"/>
</dbReference>
<feature type="transmembrane region" description="Helical" evidence="4">
    <location>
        <begin position="270"/>
        <end position="291"/>
    </location>
</feature>
<keyword evidence="3 4" id="KW-0472">Membrane</keyword>
<dbReference type="EMBL" id="RJUK01000001">
    <property type="protein sequence ID" value="ROQ21172.1"/>
    <property type="molecule type" value="Genomic_DNA"/>
</dbReference>
<feature type="transmembrane region" description="Helical" evidence="4">
    <location>
        <begin position="331"/>
        <end position="351"/>
    </location>
</feature>
<feature type="transmembrane region" description="Helical" evidence="4">
    <location>
        <begin position="297"/>
        <end position="319"/>
    </location>
</feature>
<comment type="caution">
    <text evidence="5">The sequence shown here is derived from an EMBL/GenBank/DDBJ whole genome shotgun (WGS) entry which is preliminary data.</text>
</comment>
<accession>A0A3N1NQQ9</accession>
<dbReference type="InterPro" id="IPR052528">
    <property type="entry name" value="Sugar_transport-like"/>
</dbReference>
<organism evidence="5 6">
    <name type="scientific">Marinimicrobium koreense</name>
    <dbReference type="NCBI Taxonomy" id="306545"/>
    <lineage>
        <taxon>Bacteria</taxon>
        <taxon>Pseudomonadati</taxon>
        <taxon>Pseudomonadota</taxon>
        <taxon>Gammaproteobacteria</taxon>
        <taxon>Cellvibrionales</taxon>
        <taxon>Cellvibrionaceae</taxon>
        <taxon>Marinimicrobium</taxon>
    </lineage>
</organism>
<keyword evidence="6" id="KW-1185">Reference proteome</keyword>
<proteinExistence type="predicted"/>
<reference evidence="5 6" key="1">
    <citation type="submission" date="2018-11" db="EMBL/GenBank/DDBJ databases">
        <title>Genomic Encyclopedia of Type Strains, Phase IV (KMG-IV): sequencing the most valuable type-strain genomes for metagenomic binning, comparative biology and taxonomic classification.</title>
        <authorList>
            <person name="Goeker M."/>
        </authorList>
    </citation>
    <scope>NUCLEOTIDE SEQUENCE [LARGE SCALE GENOMIC DNA]</scope>
    <source>
        <strain evidence="5 6">DSM 16974</strain>
    </source>
</reference>
<feature type="transmembrane region" description="Helical" evidence="4">
    <location>
        <begin position="185"/>
        <end position="203"/>
    </location>
</feature>
<evidence type="ECO:0000256" key="1">
    <source>
        <dbReference type="ARBA" id="ARBA00022692"/>
    </source>
</evidence>
<dbReference type="PANTHER" id="PTHR23526:SF4">
    <property type="entry name" value="INTEGRAL MEMBRANE TRANSPORT PROTEIN"/>
    <property type="match status" value="1"/>
</dbReference>
<feature type="transmembrane region" description="Helical" evidence="4">
    <location>
        <begin position="420"/>
        <end position="442"/>
    </location>
</feature>
<keyword evidence="2 4" id="KW-1133">Transmembrane helix</keyword>
<protein>
    <submittedName>
        <fullName evidence="5">Putative MFS family arabinose efflux permease</fullName>
    </submittedName>
</protein>
<dbReference type="SUPFAM" id="SSF103473">
    <property type="entry name" value="MFS general substrate transporter"/>
    <property type="match status" value="1"/>
</dbReference>
<feature type="transmembrane region" description="Helical" evidence="4">
    <location>
        <begin position="357"/>
        <end position="376"/>
    </location>
</feature>
<dbReference type="AlphaFoldDB" id="A0A3N1NQQ9"/>
<feature type="transmembrane region" description="Helical" evidence="4">
    <location>
        <begin position="215"/>
        <end position="233"/>
    </location>
</feature>
<feature type="transmembrane region" description="Helical" evidence="4">
    <location>
        <begin position="74"/>
        <end position="95"/>
    </location>
</feature>
<dbReference type="Proteomes" id="UP000273643">
    <property type="component" value="Unassembled WGS sequence"/>
</dbReference>
<dbReference type="Gene3D" id="1.20.1250.20">
    <property type="entry name" value="MFS general substrate transporter like domains"/>
    <property type="match status" value="2"/>
</dbReference>
<dbReference type="PANTHER" id="PTHR23526">
    <property type="entry name" value="INTEGRAL MEMBRANE TRANSPORT PROTEIN-RELATED"/>
    <property type="match status" value="1"/>
</dbReference>
<dbReference type="InterPro" id="IPR036259">
    <property type="entry name" value="MFS_trans_sf"/>
</dbReference>
<feature type="transmembrane region" description="Helical" evidence="4">
    <location>
        <begin position="396"/>
        <end position="414"/>
    </location>
</feature>
<dbReference type="Pfam" id="PF07690">
    <property type="entry name" value="MFS_1"/>
    <property type="match status" value="1"/>
</dbReference>
<feature type="transmembrane region" description="Helical" evidence="4">
    <location>
        <begin position="147"/>
        <end position="165"/>
    </location>
</feature>
<evidence type="ECO:0000313" key="5">
    <source>
        <dbReference type="EMBL" id="ROQ21172.1"/>
    </source>
</evidence>
<gene>
    <name evidence="5" type="ORF">EDC38_1795</name>
</gene>
<dbReference type="InterPro" id="IPR011701">
    <property type="entry name" value="MFS"/>
</dbReference>
<evidence type="ECO:0000256" key="3">
    <source>
        <dbReference type="ARBA" id="ARBA00023136"/>
    </source>
</evidence>
<evidence type="ECO:0000256" key="2">
    <source>
        <dbReference type="ARBA" id="ARBA00022989"/>
    </source>
</evidence>
<feature type="transmembrane region" description="Helical" evidence="4">
    <location>
        <begin position="119"/>
        <end position="141"/>
    </location>
</feature>